<gene>
    <name evidence="2" type="ORF">NM203_05140</name>
</gene>
<dbReference type="PANTHER" id="PTHR46825">
    <property type="entry name" value="D-ALANYL-D-ALANINE-CARBOXYPEPTIDASE/ENDOPEPTIDASE AMPH"/>
    <property type="match status" value="1"/>
</dbReference>
<evidence type="ECO:0000313" key="3">
    <source>
        <dbReference type="Proteomes" id="UP001651690"/>
    </source>
</evidence>
<proteinExistence type="predicted"/>
<accession>A0ABT1LXE5</accession>
<comment type="caution">
    <text evidence="2">The sequence shown here is derived from an EMBL/GenBank/DDBJ whole genome shotgun (WGS) entry which is preliminary data.</text>
</comment>
<dbReference type="PANTHER" id="PTHR46825:SF7">
    <property type="entry name" value="D-ALANYL-D-ALANINE CARBOXYPEPTIDASE"/>
    <property type="match status" value="1"/>
</dbReference>
<evidence type="ECO:0000313" key="2">
    <source>
        <dbReference type="EMBL" id="MCP9271564.1"/>
    </source>
</evidence>
<keyword evidence="3" id="KW-1185">Reference proteome</keyword>
<dbReference type="RefSeq" id="WP_255058623.1">
    <property type="nucleotide sequence ID" value="NZ_JANDBD010000002.1"/>
</dbReference>
<protein>
    <submittedName>
        <fullName evidence="2">Beta-lactamase family protein</fullName>
    </submittedName>
</protein>
<dbReference type="PROSITE" id="PS51257">
    <property type="entry name" value="PROKAR_LIPOPROTEIN"/>
    <property type="match status" value="1"/>
</dbReference>
<reference evidence="2 3" key="1">
    <citation type="submission" date="2022-06" db="EMBL/GenBank/DDBJ databases">
        <title>Mycolicibacterium sp. CAU 1645 isolated from seawater.</title>
        <authorList>
            <person name="Kim W."/>
        </authorList>
    </citation>
    <scope>NUCLEOTIDE SEQUENCE [LARGE SCALE GENOMIC DNA]</scope>
    <source>
        <strain evidence="2 3">CAU 1645</strain>
    </source>
</reference>
<sequence length="358" mass="38188">MKRLLSSCCLVAFLAAACGDRQGEVAEQPSQDRNAALEAAFEQLERDEAPVVVAVSLDGEPAHVREFGSLRADGVAAEQALVDIGSITKTVTGVAISKLVEQGRLRLDETLTEILPGVPADKAKITVEQLLTHTGGLSEAIGDDAEEIDRGEFLRRALASEMVGVPGTRYAYSNVGYSILAAIIELRSGRSYEEYLHAELLVPAGLDGIGYLSAYDDARTLRAPNGEGVFEASWGGHDASWHLIGNGGLVTTAGTFVEFLQALADGRILTASSLERVREPRVAEDDTGTSFYGYGVVVQDLPQLGRVYWHDGGNIVFSAEWSAMVDHGDVMFVAGVDAGGEEGMASAAMSVLRDHLYR</sequence>
<evidence type="ECO:0000259" key="1">
    <source>
        <dbReference type="Pfam" id="PF00144"/>
    </source>
</evidence>
<dbReference type="InterPro" id="IPR050491">
    <property type="entry name" value="AmpC-like"/>
</dbReference>
<name>A0ABT1LXE5_9MYCO</name>
<feature type="domain" description="Beta-lactamase-related" evidence="1">
    <location>
        <begin position="49"/>
        <end position="325"/>
    </location>
</feature>
<dbReference type="Gene3D" id="3.40.710.10">
    <property type="entry name" value="DD-peptidase/beta-lactamase superfamily"/>
    <property type="match status" value="1"/>
</dbReference>
<dbReference type="Pfam" id="PF00144">
    <property type="entry name" value="Beta-lactamase"/>
    <property type="match status" value="1"/>
</dbReference>
<dbReference type="EMBL" id="JANDBD010000002">
    <property type="protein sequence ID" value="MCP9271564.1"/>
    <property type="molecule type" value="Genomic_DNA"/>
</dbReference>
<dbReference type="InterPro" id="IPR012338">
    <property type="entry name" value="Beta-lactam/transpept-like"/>
</dbReference>
<dbReference type="SUPFAM" id="SSF56601">
    <property type="entry name" value="beta-lactamase/transpeptidase-like"/>
    <property type="match status" value="1"/>
</dbReference>
<dbReference type="Proteomes" id="UP001651690">
    <property type="component" value="Unassembled WGS sequence"/>
</dbReference>
<organism evidence="2 3">
    <name type="scientific">Mycolicibacterium arenosum</name>
    <dbReference type="NCBI Taxonomy" id="2952157"/>
    <lineage>
        <taxon>Bacteria</taxon>
        <taxon>Bacillati</taxon>
        <taxon>Actinomycetota</taxon>
        <taxon>Actinomycetes</taxon>
        <taxon>Mycobacteriales</taxon>
        <taxon>Mycobacteriaceae</taxon>
        <taxon>Mycolicibacterium</taxon>
    </lineage>
</organism>
<dbReference type="InterPro" id="IPR001466">
    <property type="entry name" value="Beta-lactam-related"/>
</dbReference>